<dbReference type="PANTHER" id="PTHR34136">
    <property type="match status" value="1"/>
</dbReference>
<dbReference type="RefSeq" id="WP_090440972.1">
    <property type="nucleotide sequence ID" value="NZ_FOHU01000004.1"/>
</dbReference>
<dbReference type="EC" id="2.4.1.187" evidence="5"/>
<organism evidence="6 7">
    <name type="scientific">Natronincola peptidivorans</name>
    <dbReference type="NCBI Taxonomy" id="426128"/>
    <lineage>
        <taxon>Bacteria</taxon>
        <taxon>Bacillati</taxon>
        <taxon>Bacillota</taxon>
        <taxon>Clostridia</taxon>
        <taxon>Peptostreptococcales</taxon>
        <taxon>Natronincolaceae</taxon>
        <taxon>Natronincola</taxon>
    </lineage>
</organism>
<dbReference type="EMBL" id="FOHU01000004">
    <property type="protein sequence ID" value="SET06115.1"/>
    <property type="molecule type" value="Genomic_DNA"/>
</dbReference>
<dbReference type="OrthoDB" id="9771846at2"/>
<dbReference type="Proteomes" id="UP000199568">
    <property type="component" value="Unassembled WGS sequence"/>
</dbReference>
<accession>A0A1I0BGK9</accession>
<dbReference type="STRING" id="426128.SAMN05660297_01262"/>
<dbReference type="AlphaFoldDB" id="A0A1I0BGK9"/>
<dbReference type="InterPro" id="IPR004629">
    <property type="entry name" value="WecG_TagA_CpsF"/>
</dbReference>
<evidence type="ECO:0000256" key="3">
    <source>
        <dbReference type="ARBA" id="ARBA00022944"/>
    </source>
</evidence>
<keyword evidence="1 5" id="KW-0328">Glycosyltransferase</keyword>
<comment type="pathway">
    <text evidence="5">Cell wall biogenesis; teichoic acid biosynthesis.</text>
</comment>
<evidence type="ECO:0000256" key="4">
    <source>
        <dbReference type="ARBA" id="ARBA00023316"/>
    </source>
</evidence>
<dbReference type="GO" id="GO:0047244">
    <property type="term" value="F:N-acetylglucosaminyldiphosphoundecaprenol N-acetyl-beta-D-mannosaminyltransferase activity"/>
    <property type="evidence" value="ECO:0007669"/>
    <property type="project" value="UniProtKB-UniRule"/>
</dbReference>
<comment type="similarity">
    <text evidence="5">Belongs to the glycosyltransferase 26 family. TagA/TarA subfamily.</text>
</comment>
<protein>
    <recommendedName>
        <fullName evidence="5">N-acetylglucosaminyldiphosphoundecaprenol N-acetyl-beta-D-mannosaminyltransferase</fullName>
        <ecNumber evidence="5">2.4.1.187</ecNumber>
    </recommendedName>
    <alternativeName>
        <fullName evidence="5">N-acetylmannosaminyltransferase</fullName>
    </alternativeName>
    <alternativeName>
        <fullName evidence="5">UDP-N-acetylmannosamine transferase</fullName>
    </alternativeName>
    <alternativeName>
        <fullName evidence="5">UDP-N-acetylmannosamine:N-acetylglucosaminyl pyrophosphorylundecaprenol N-acetylmannosaminyltransferase</fullName>
    </alternativeName>
</protein>
<evidence type="ECO:0000256" key="1">
    <source>
        <dbReference type="ARBA" id="ARBA00022676"/>
    </source>
</evidence>
<gene>
    <name evidence="6" type="ORF">SAMN05660297_01262</name>
</gene>
<keyword evidence="7" id="KW-1185">Reference proteome</keyword>
<name>A0A1I0BGK9_9FIRM</name>
<reference evidence="6 7" key="1">
    <citation type="submission" date="2016-10" db="EMBL/GenBank/DDBJ databases">
        <authorList>
            <person name="de Groot N.N."/>
        </authorList>
    </citation>
    <scope>NUCLEOTIDE SEQUENCE [LARGE SCALE GENOMIC DNA]</scope>
    <source>
        <strain evidence="6 7">DSM 18979</strain>
    </source>
</reference>
<comment type="function">
    <text evidence="5">Catalyzes the conversion of GlcNAc-PP-undecaprenol into ManNAc-GlcNAc-PP-undecaprenol, the first committed lipid intermediate in the de novo synthesis of teichoic acid.</text>
</comment>
<evidence type="ECO:0000313" key="7">
    <source>
        <dbReference type="Proteomes" id="UP000199568"/>
    </source>
</evidence>
<keyword evidence="2 5" id="KW-0808">Transferase</keyword>
<comment type="catalytic activity">
    <reaction evidence="5">
        <text>UDP-N-acetyl-alpha-D-mannosamine + N-acetyl-alpha-D-glucosaminyl-di-trans,octa-cis-undecaprenyl diphosphate = N-acetyl-beta-D-mannosaminyl-(1-&gt;4)-N-acetyl-alpha-D-glucosaminyl di-trans,octa-cis-undecaprenyl diphosphate + UDP + H(+)</text>
        <dbReference type="Rhea" id="RHEA:16053"/>
        <dbReference type="ChEBI" id="CHEBI:15378"/>
        <dbReference type="ChEBI" id="CHEBI:58223"/>
        <dbReference type="ChEBI" id="CHEBI:62959"/>
        <dbReference type="ChEBI" id="CHEBI:68623"/>
        <dbReference type="ChEBI" id="CHEBI:132210"/>
        <dbReference type="EC" id="2.4.1.187"/>
    </reaction>
</comment>
<dbReference type="InterPro" id="IPR034714">
    <property type="entry name" value="TagA_TarA"/>
</dbReference>
<proteinExistence type="inferred from homology"/>
<dbReference type="HAMAP" id="MF_02070">
    <property type="entry name" value="TagA_TarA"/>
    <property type="match status" value="1"/>
</dbReference>
<dbReference type="Pfam" id="PF03808">
    <property type="entry name" value="Glyco_tran_WecG"/>
    <property type="match status" value="1"/>
</dbReference>
<sequence length="242" mass="27178">MRQQVRILGVPIDIITEEETFQKLVSFLDAEGEALKKIYTPNPEIVMVAQQDPELLKALEDADLVLPDGIGLLIASKLKGFGLKERVTGIDTMDKLLTYCGEQGKSIFLLGGKPGTAEIACKNMGNKYRGLKIAGFHHGYFQEMDEVEIVEGINKAQPDVLFVCLGAPKQEKWVNKYKHQLHCRLAMGVGGSVDIYAGTAKRAPVIFQKTGLEWFYRLAKEPWRIKRMMALPKFLIDVLRKQ</sequence>
<dbReference type="GO" id="GO:0019350">
    <property type="term" value="P:teichoic acid biosynthetic process"/>
    <property type="evidence" value="ECO:0007669"/>
    <property type="project" value="UniProtKB-UniRule"/>
</dbReference>
<evidence type="ECO:0000313" key="6">
    <source>
        <dbReference type="EMBL" id="SET06115.1"/>
    </source>
</evidence>
<evidence type="ECO:0000256" key="5">
    <source>
        <dbReference type="HAMAP-Rule" id="MF_02070"/>
    </source>
</evidence>
<evidence type="ECO:0000256" key="2">
    <source>
        <dbReference type="ARBA" id="ARBA00022679"/>
    </source>
</evidence>
<dbReference type="NCBIfam" id="TIGR00696">
    <property type="entry name" value="wecG_tagA_cpsF"/>
    <property type="match status" value="1"/>
</dbReference>
<dbReference type="PANTHER" id="PTHR34136:SF1">
    <property type="entry name" value="UDP-N-ACETYL-D-MANNOSAMINURONIC ACID TRANSFERASE"/>
    <property type="match status" value="1"/>
</dbReference>
<keyword evidence="3 5" id="KW-0777">Teichoic acid biosynthesis</keyword>
<dbReference type="GO" id="GO:0071555">
    <property type="term" value="P:cell wall organization"/>
    <property type="evidence" value="ECO:0007669"/>
    <property type="project" value="UniProtKB-KW"/>
</dbReference>
<dbReference type="CDD" id="cd06533">
    <property type="entry name" value="Glyco_transf_WecG_TagA"/>
    <property type="match status" value="1"/>
</dbReference>
<keyword evidence="4 5" id="KW-0961">Cell wall biogenesis/degradation</keyword>
<dbReference type="UniPathway" id="UPA00632"/>